<sequence length="182" mass="20520">MAVNWTTELLDQLNWHWDRQLRPRLDGLTDDEYFWEPVRGAWNLRPRGEAVTPMAAGSGDYVLDYAFPEPRPAPVTTIAWRIGHLLVGVFGMRNASHFGGPALDYPTYRYPEHADEALHQLDEMQAAWRAGVATLDELGMAAPSGEAGHEDAPMATLVLHINREVIHHGAEIALLRDLYAWR</sequence>
<feature type="domain" description="DinB-like" evidence="1">
    <location>
        <begin position="12"/>
        <end position="172"/>
    </location>
</feature>
<reference evidence="2 3" key="1">
    <citation type="submission" date="2016-10" db="EMBL/GenBank/DDBJ databases">
        <authorList>
            <person name="de Groot N.N."/>
        </authorList>
    </citation>
    <scope>NUCLEOTIDE SEQUENCE [LARGE SCALE GENOMIC DNA]</scope>
    <source>
        <strain evidence="3">P4-7,KCTC 19426,CECT 7604</strain>
    </source>
</reference>
<dbReference type="InterPro" id="IPR024775">
    <property type="entry name" value="DinB-like"/>
</dbReference>
<dbReference type="AlphaFoldDB" id="A0A1H0J0H8"/>
<evidence type="ECO:0000313" key="2">
    <source>
        <dbReference type="EMBL" id="SDO36980.1"/>
    </source>
</evidence>
<dbReference type="Pfam" id="PF12867">
    <property type="entry name" value="DinB_2"/>
    <property type="match status" value="1"/>
</dbReference>
<evidence type="ECO:0000313" key="3">
    <source>
        <dbReference type="Proteomes" id="UP000198741"/>
    </source>
</evidence>
<accession>A0A1H0J0H8</accession>
<gene>
    <name evidence="2" type="ORF">SAMN04515671_0723</name>
</gene>
<dbReference type="STRING" id="1090615.SAMN04515671_0723"/>
<dbReference type="InterPro" id="IPR034660">
    <property type="entry name" value="DinB/YfiT-like"/>
</dbReference>
<dbReference type="SUPFAM" id="SSF109854">
    <property type="entry name" value="DinB/YfiT-like putative metalloenzymes"/>
    <property type="match status" value="1"/>
</dbReference>
<proteinExistence type="predicted"/>
<dbReference type="Proteomes" id="UP000198741">
    <property type="component" value="Chromosome I"/>
</dbReference>
<organism evidence="2 3">
    <name type="scientific">Nakamurella panacisegetis</name>
    <dbReference type="NCBI Taxonomy" id="1090615"/>
    <lineage>
        <taxon>Bacteria</taxon>
        <taxon>Bacillati</taxon>
        <taxon>Actinomycetota</taxon>
        <taxon>Actinomycetes</taxon>
        <taxon>Nakamurellales</taxon>
        <taxon>Nakamurellaceae</taxon>
        <taxon>Nakamurella</taxon>
    </lineage>
</organism>
<name>A0A1H0J0H8_9ACTN</name>
<protein>
    <submittedName>
        <fullName evidence="2">DinB superfamily protein</fullName>
    </submittedName>
</protein>
<dbReference type="OrthoDB" id="5022306at2"/>
<dbReference type="EMBL" id="LT629710">
    <property type="protein sequence ID" value="SDO36980.1"/>
    <property type="molecule type" value="Genomic_DNA"/>
</dbReference>
<dbReference type="RefSeq" id="WP_090481215.1">
    <property type="nucleotide sequence ID" value="NZ_LT629710.1"/>
</dbReference>
<keyword evidence="3" id="KW-1185">Reference proteome</keyword>
<evidence type="ECO:0000259" key="1">
    <source>
        <dbReference type="Pfam" id="PF12867"/>
    </source>
</evidence>